<dbReference type="InParanoid" id="A0A068V6B5"/>
<dbReference type="Pfam" id="PF00067">
    <property type="entry name" value="p450"/>
    <property type="match status" value="1"/>
</dbReference>
<dbReference type="GO" id="GO:0005506">
    <property type="term" value="F:iron ion binding"/>
    <property type="evidence" value="ECO:0007669"/>
    <property type="project" value="InterPro"/>
</dbReference>
<name>A0A068V6B5_COFCA</name>
<accession>A0A068V6B5</accession>
<evidence type="ECO:0000256" key="2">
    <source>
        <dbReference type="ARBA" id="ARBA00023004"/>
    </source>
</evidence>
<dbReference type="SUPFAM" id="SSF48264">
    <property type="entry name" value="Cytochrome P450"/>
    <property type="match status" value="1"/>
</dbReference>
<sequence>MDEVMKQHVQSDRENKVQVTADDMANRYVLTLACKIFLGINDPGKIDELAEGMKEIVNRLHSMPINFPGTAASRGIKASKLMHRAVKAMGSYSTLQLTITMIMKYLAELPRVYDLQKEIADSKEAKDKRSWEDLRKTKYSWKIVREALKLMPPGIGSFREVLTDFTYEGYTIPKGWKSIAVIDYINIFLILKILIYDLTEMIQFLVHLFHSGEDLECAPGILIFKHNIVNKFRWEKLIPNEKVAYNLVPKLAQGLPIRVHPHKP</sequence>
<keyword evidence="1" id="KW-0479">Metal-binding</keyword>
<gene>
    <name evidence="3" type="ORF">GSCOC_T00017080001</name>
</gene>
<dbReference type="GO" id="GO:0016125">
    <property type="term" value="P:sterol metabolic process"/>
    <property type="evidence" value="ECO:0007669"/>
    <property type="project" value="TreeGrafter"/>
</dbReference>
<dbReference type="Gene3D" id="1.10.630.10">
    <property type="entry name" value="Cytochrome P450"/>
    <property type="match status" value="2"/>
</dbReference>
<proteinExistence type="predicted"/>
<keyword evidence="2" id="KW-0408">Iron</keyword>
<protein>
    <submittedName>
        <fullName evidence="3">Uncharacterized protein</fullName>
    </submittedName>
</protein>
<dbReference type="AlphaFoldDB" id="A0A068V6B5"/>
<dbReference type="STRING" id="49390.A0A068V6B5"/>
<dbReference type="GO" id="GO:0020037">
    <property type="term" value="F:heme binding"/>
    <property type="evidence" value="ECO:0007669"/>
    <property type="project" value="InterPro"/>
</dbReference>
<dbReference type="InterPro" id="IPR036396">
    <property type="entry name" value="Cyt_P450_sf"/>
</dbReference>
<evidence type="ECO:0000256" key="1">
    <source>
        <dbReference type="ARBA" id="ARBA00022723"/>
    </source>
</evidence>
<dbReference type="PANTHER" id="PTHR24286:SF53">
    <property type="entry name" value="BETA-AMYRIN 28-OXIDASE-LIKE"/>
    <property type="match status" value="1"/>
</dbReference>
<dbReference type="PhylomeDB" id="A0A068V6B5"/>
<dbReference type="GO" id="GO:0016705">
    <property type="term" value="F:oxidoreductase activity, acting on paired donors, with incorporation or reduction of molecular oxygen"/>
    <property type="evidence" value="ECO:0007669"/>
    <property type="project" value="InterPro"/>
</dbReference>
<dbReference type="PANTHER" id="PTHR24286">
    <property type="entry name" value="CYTOCHROME P450 26"/>
    <property type="match status" value="1"/>
</dbReference>
<dbReference type="GO" id="GO:0004497">
    <property type="term" value="F:monooxygenase activity"/>
    <property type="evidence" value="ECO:0007669"/>
    <property type="project" value="InterPro"/>
</dbReference>
<dbReference type="InterPro" id="IPR001128">
    <property type="entry name" value="Cyt_P450"/>
</dbReference>
<evidence type="ECO:0000313" key="3">
    <source>
        <dbReference type="EMBL" id="CDP16069.1"/>
    </source>
</evidence>
<reference evidence="4" key="1">
    <citation type="journal article" date="2014" name="Science">
        <title>The coffee genome provides insight into the convergent evolution of caffeine biosynthesis.</title>
        <authorList>
            <person name="Denoeud F."/>
            <person name="Carretero-Paulet L."/>
            <person name="Dereeper A."/>
            <person name="Droc G."/>
            <person name="Guyot R."/>
            <person name="Pietrella M."/>
            <person name="Zheng C."/>
            <person name="Alberti A."/>
            <person name="Anthony F."/>
            <person name="Aprea G."/>
            <person name="Aury J.M."/>
            <person name="Bento P."/>
            <person name="Bernard M."/>
            <person name="Bocs S."/>
            <person name="Campa C."/>
            <person name="Cenci A."/>
            <person name="Combes M.C."/>
            <person name="Crouzillat D."/>
            <person name="Da Silva C."/>
            <person name="Daddiego L."/>
            <person name="De Bellis F."/>
            <person name="Dussert S."/>
            <person name="Garsmeur O."/>
            <person name="Gayraud T."/>
            <person name="Guignon V."/>
            <person name="Jahn K."/>
            <person name="Jamilloux V."/>
            <person name="Joet T."/>
            <person name="Labadie K."/>
            <person name="Lan T."/>
            <person name="Leclercq J."/>
            <person name="Lepelley M."/>
            <person name="Leroy T."/>
            <person name="Li L.T."/>
            <person name="Librado P."/>
            <person name="Lopez L."/>
            <person name="Munoz A."/>
            <person name="Noel B."/>
            <person name="Pallavicini A."/>
            <person name="Perrotta G."/>
            <person name="Poncet V."/>
            <person name="Pot D."/>
            <person name="Priyono X."/>
            <person name="Rigoreau M."/>
            <person name="Rouard M."/>
            <person name="Rozas J."/>
            <person name="Tranchant-Dubreuil C."/>
            <person name="VanBuren R."/>
            <person name="Zhang Q."/>
            <person name="Andrade A.C."/>
            <person name="Argout X."/>
            <person name="Bertrand B."/>
            <person name="de Kochko A."/>
            <person name="Graziosi G."/>
            <person name="Henry R.J."/>
            <person name="Jayarama X."/>
            <person name="Ming R."/>
            <person name="Nagai C."/>
            <person name="Rounsley S."/>
            <person name="Sankoff D."/>
            <person name="Giuliano G."/>
            <person name="Albert V.A."/>
            <person name="Wincker P."/>
            <person name="Lashermes P."/>
        </authorList>
    </citation>
    <scope>NUCLEOTIDE SEQUENCE [LARGE SCALE GENOMIC DNA]</scope>
    <source>
        <strain evidence="4">cv. DH200-94</strain>
    </source>
</reference>
<dbReference type="EMBL" id="HG739199">
    <property type="protein sequence ID" value="CDP16069.1"/>
    <property type="molecule type" value="Genomic_DNA"/>
</dbReference>
<keyword evidence="4" id="KW-1185">Reference proteome</keyword>
<organism evidence="3 4">
    <name type="scientific">Coffea canephora</name>
    <name type="common">Robusta coffee</name>
    <dbReference type="NCBI Taxonomy" id="49390"/>
    <lineage>
        <taxon>Eukaryota</taxon>
        <taxon>Viridiplantae</taxon>
        <taxon>Streptophyta</taxon>
        <taxon>Embryophyta</taxon>
        <taxon>Tracheophyta</taxon>
        <taxon>Spermatophyta</taxon>
        <taxon>Magnoliopsida</taxon>
        <taxon>eudicotyledons</taxon>
        <taxon>Gunneridae</taxon>
        <taxon>Pentapetalae</taxon>
        <taxon>asterids</taxon>
        <taxon>lamiids</taxon>
        <taxon>Gentianales</taxon>
        <taxon>Rubiaceae</taxon>
        <taxon>Ixoroideae</taxon>
        <taxon>Gardenieae complex</taxon>
        <taxon>Bertiereae - Coffeeae clade</taxon>
        <taxon>Coffeeae</taxon>
        <taxon>Coffea</taxon>
    </lineage>
</organism>
<dbReference type="Gramene" id="CDP16069">
    <property type="protein sequence ID" value="CDP16069"/>
    <property type="gene ID" value="GSCOC_T00017080001"/>
</dbReference>
<evidence type="ECO:0000313" key="4">
    <source>
        <dbReference type="Proteomes" id="UP000295252"/>
    </source>
</evidence>
<dbReference type="Proteomes" id="UP000295252">
    <property type="component" value="Chromosome VII"/>
</dbReference>